<evidence type="ECO:0000313" key="2">
    <source>
        <dbReference type="EMBL" id="SEL95650.1"/>
    </source>
</evidence>
<protein>
    <recommendedName>
        <fullName evidence="4">Tfp pilus assembly protein PilN</fullName>
    </recommendedName>
</protein>
<dbReference type="AlphaFoldDB" id="A0A1H7UF18"/>
<evidence type="ECO:0000313" key="3">
    <source>
        <dbReference type="Proteomes" id="UP000198916"/>
    </source>
</evidence>
<keyword evidence="1" id="KW-1133">Transmembrane helix</keyword>
<keyword evidence="1" id="KW-0472">Membrane</keyword>
<sequence>MIAAIGAYLRHIPQLVGVELLLADGETFVANTAVVKRTGTTVHFVRGEYGLASFGAVKEQVQDGMPIVLIISGKGIIHRAIAKGQRAMEGGLLKQVLPNAKPDDFYLQHTELETCTMLSVVRRKLVDDLIAQLAAQGLVLLGAGLGPFAMQLFSEYLFPVDSEGCVLGRHRLALHQGTIIGYELLPLEAAARGKRVDMAGEQLNEWVVPAFAAAFAEISDIPFAQLPIQAVQEKAADYRQQGLFRRSGAALMAFFLVLLLGNAFFFMHYSDNVAGFAGSDALAIQQEIDVLRQQAAERETLLEGLWYADVPRWRMAYMADRIAATLPDGMLLNEMAIYPRDEGLSRKQRRPVHTPSAIRIKGTCGDMPTLNGWIKQVRGLPFCETVEIDEYGFDGREEVGTFVLSLTLNP</sequence>
<name>A0A1H7UF18_9SPHI</name>
<dbReference type="RefSeq" id="WP_090609316.1">
    <property type="nucleotide sequence ID" value="NZ_FNZR01000015.1"/>
</dbReference>
<evidence type="ECO:0008006" key="4">
    <source>
        <dbReference type="Google" id="ProtNLM"/>
    </source>
</evidence>
<feature type="transmembrane region" description="Helical" evidence="1">
    <location>
        <begin position="249"/>
        <end position="269"/>
    </location>
</feature>
<dbReference type="STRING" id="332977.SAMN05421740_11537"/>
<organism evidence="2 3">
    <name type="scientific">Parapedobacter koreensis</name>
    <dbReference type="NCBI Taxonomy" id="332977"/>
    <lineage>
        <taxon>Bacteria</taxon>
        <taxon>Pseudomonadati</taxon>
        <taxon>Bacteroidota</taxon>
        <taxon>Sphingobacteriia</taxon>
        <taxon>Sphingobacteriales</taxon>
        <taxon>Sphingobacteriaceae</taxon>
        <taxon>Parapedobacter</taxon>
    </lineage>
</organism>
<dbReference type="Proteomes" id="UP000198916">
    <property type="component" value="Unassembled WGS sequence"/>
</dbReference>
<dbReference type="OrthoDB" id="783374at2"/>
<keyword evidence="3" id="KW-1185">Reference proteome</keyword>
<accession>A0A1H7UF18</accession>
<keyword evidence="1" id="KW-0812">Transmembrane</keyword>
<gene>
    <name evidence="2" type="ORF">SAMN05421740_11537</name>
</gene>
<proteinExistence type="predicted"/>
<evidence type="ECO:0000256" key="1">
    <source>
        <dbReference type="SAM" id="Phobius"/>
    </source>
</evidence>
<dbReference type="EMBL" id="FNZR01000015">
    <property type="protein sequence ID" value="SEL95650.1"/>
    <property type="molecule type" value="Genomic_DNA"/>
</dbReference>
<reference evidence="3" key="1">
    <citation type="submission" date="2016-10" db="EMBL/GenBank/DDBJ databases">
        <authorList>
            <person name="Varghese N."/>
            <person name="Submissions S."/>
        </authorList>
    </citation>
    <scope>NUCLEOTIDE SEQUENCE [LARGE SCALE GENOMIC DNA]</scope>
    <source>
        <strain evidence="3">Jip14</strain>
    </source>
</reference>